<evidence type="ECO:0000313" key="2">
    <source>
        <dbReference type="EMBL" id="OIQ72565.1"/>
    </source>
</evidence>
<feature type="domain" description="DUF6314" evidence="1">
    <location>
        <begin position="1"/>
        <end position="81"/>
    </location>
</feature>
<dbReference type="Pfam" id="PF19834">
    <property type="entry name" value="DUF6314"/>
    <property type="match status" value="1"/>
</dbReference>
<proteinExistence type="predicted"/>
<evidence type="ECO:0000259" key="1">
    <source>
        <dbReference type="Pfam" id="PF19834"/>
    </source>
</evidence>
<name>A0A1J5Q9B1_9ZZZZ</name>
<accession>A0A1J5Q9B1</accession>
<comment type="caution">
    <text evidence="2">The sequence shown here is derived from an EMBL/GenBank/DDBJ whole genome shotgun (WGS) entry which is preliminary data.</text>
</comment>
<gene>
    <name evidence="2" type="ORF">GALL_458050</name>
</gene>
<protein>
    <recommendedName>
        <fullName evidence="1">DUF6314 domain-containing protein</fullName>
    </recommendedName>
</protein>
<dbReference type="EMBL" id="MLJW01003216">
    <property type="protein sequence ID" value="OIQ72565.1"/>
    <property type="molecule type" value="Genomic_DNA"/>
</dbReference>
<dbReference type="AlphaFoldDB" id="A0A1J5Q9B1"/>
<reference evidence="2" key="1">
    <citation type="submission" date="2016-10" db="EMBL/GenBank/DDBJ databases">
        <title>Sequence of Gallionella enrichment culture.</title>
        <authorList>
            <person name="Poehlein A."/>
            <person name="Muehling M."/>
            <person name="Daniel R."/>
        </authorList>
    </citation>
    <scope>NUCLEOTIDE SEQUENCE</scope>
</reference>
<organism evidence="2">
    <name type="scientific">mine drainage metagenome</name>
    <dbReference type="NCBI Taxonomy" id="410659"/>
    <lineage>
        <taxon>unclassified sequences</taxon>
        <taxon>metagenomes</taxon>
        <taxon>ecological metagenomes</taxon>
    </lineage>
</organism>
<dbReference type="InterPro" id="IPR045632">
    <property type="entry name" value="DUF6314"/>
</dbReference>
<sequence>MTAERRYLWRAAAGARIAILFADGRPFHDFDPAARGPEARHLCDPDTYDVRYDFTGWPLWRAIWTVRGPRKDYRMESLYQR</sequence>